<dbReference type="EMBL" id="LSSL01003498">
    <property type="protein sequence ID" value="OLY80418.1"/>
    <property type="molecule type" value="Genomic_DNA"/>
</dbReference>
<reference evidence="2 3" key="1">
    <citation type="journal article" date="2016" name="Mol. Biol. Evol.">
        <title>Genome-Wide Survey of Gut Fungi (Harpellales) Reveals the First Horizontally Transferred Ubiquitin Gene from a Mosquito Host.</title>
        <authorList>
            <person name="Wang Y."/>
            <person name="White M.M."/>
            <person name="Kvist S."/>
            <person name="Moncalvo J.M."/>
        </authorList>
    </citation>
    <scope>NUCLEOTIDE SEQUENCE [LARGE SCALE GENOMIC DNA]</scope>
    <source>
        <strain evidence="2 3">ALG-7-W6</strain>
    </source>
</reference>
<gene>
    <name evidence="2" type="ORF">AYI68_g5486</name>
</gene>
<name>A0A1R0GU97_9FUNG</name>
<dbReference type="SUPFAM" id="SSF56672">
    <property type="entry name" value="DNA/RNA polymerases"/>
    <property type="match status" value="1"/>
</dbReference>
<evidence type="ECO:0000313" key="3">
    <source>
        <dbReference type="Proteomes" id="UP000187455"/>
    </source>
</evidence>
<sequence length="295" mass="34159">MPSGLNATEWKPLVLVASAVDCIHKADPKILLILWDVPGMFYPNPKIIKTDFSHRLRLATANPIKIPNANGTSRVLIDFRQLNKVTFCDDYPLMRIDIIFNQLFGCRIYSNIDVLKVFYQIPLHSDSVEASLFSTPYGHHEFLVMPQEIYNSSAMFQRNIDIQQQLDDKGFKLNQNKCIFAVPKVEILCFTVSKHVQEIINYKIAAFKEFSYLTSITMPRRFLEMNSFCRSFIENSTELAAPLFTLLQKETDINWYTNCETSLKNPKMAMLFAPVLLIQKCQNHMLWSQMLQKLE</sequence>
<dbReference type="PANTHER" id="PTHR33064">
    <property type="entry name" value="POL PROTEIN"/>
    <property type="match status" value="1"/>
</dbReference>
<dbReference type="Gene3D" id="3.10.10.10">
    <property type="entry name" value="HIV Type 1 Reverse Transcriptase, subunit A, domain 1"/>
    <property type="match status" value="1"/>
</dbReference>
<dbReference type="Pfam" id="PF00078">
    <property type="entry name" value="RVT_1"/>
    <property type="match status" value="1"/>
</dbReference>
<evidence type="ECO:0000313" key="2">
    <source>
        <dbReference type="EMBL" id="OLY80418.1"/>
    </source>
</evidence>
<feature type="domain" description="Reverse transcriptase" evidence="1">
    <location>
        <begin position="66"/>
        <end position="161"/>
    </location>
</feature>
<protein>
    <submittedName>
        <fullName evidence="2">Transposon Ty3-I Gag-Pol polyprotein</fullName>
    </submittedName>
</protein>
<dbReference type="Gene3D" id="3.30.70.270">
    <property type="match status" value="2"/>
</dbReference>
<dbReference type="STRING" id="133383.A0A1R0GU97"/>
<dbReference type="Proteomes" id="UP000187455">
    <property type="component" value="Unassembled WGS sequence"/>
</dbReference>
<organism evidence="2 3">
    <name type="scientific">Smittium mucronatum</name>
    <dbReference type="NCBI Taxonomy" id="133383"/>
    <lineage>
        <taxon>Eukaryota</taxon>
        <taxon>Fungi</taxon>
        <taxon>Fungi incertae sedis</taxon>
        <taxon>Zoopagomycota</taxon>
        <taxon>Kickxellomycotina</taxon>
        <taxon>Harpellomycetes</taxon>
        <taxon>Harpellales</taxon>
        <taxon>Legeriomycetaceae</taxon>
        <taxon>Smittium</taxon>
    </lineage>
</organism>
<evidence type="ECO:0000259" key="1">
    <source>
        <dbReference type="Pfam" id="PF00078"/>
    </source>
</evidence>
<dbReference type="InterPro" id="IPR000477">
    <property type="entry name" value="RT_dom"/>
</dbReference>
<comment type="caution">
    <text evidence="2">The sequence shown here is derived from an EMBL/GenBank/DDBJ whole genome shotgun (WGS) entry which is preliminary data.</text>
</comment>
<dbReference type="CDD" id="cd01647">
    <property type="entry name" value="RT_LTR"/>
    <property type="match status" value="1"/>
</dbReference>
<dbReference type="InterPro" id="IPR051320">
    <property type="entry name" value="Viral_Replic_Matur_Polypro"/>
</dbReference>
<dbReference type="PANTHER" id="PTHR33064:SF37">
    <property type="entry name" value="RIBONUCLEASE H"/>
    <property type="match status" value="1"/>
</dbReference>
<keyword evidence="3" id="KW-1185">Reference proteome</keyword>
<dbReference type="OrthoDB" id="5599418at2759"/>
<accession>A0A1R0GU97</accession>
<dbReference type="InterPro" id="IPR043502">
    <property type="entry name" value="DNA/RNA_pol_sf"/>
</dbReference>
<dbReference type="AlphaFoldDB" id="A0A1R0GU97"/>
<dbReference type="InterPro" id="IPR043128">
    <property type="entry name" value="Rev_trsase/Diguanyl_cyclase"/>
</dbReference>
<proteinExistence type="predicted"/>